<dbReference type="InterPro" id="IPR000254">
    <property type="entry name" value="CBD"/>
</dbReference>
<evidence type="ECO:0000256" key="13">
    <source>
        <dbReference type="ARBA" id="ARBA00023326"/>
    </source>
</evidence>
<evidence type="ECO:0000256" key="6">
    <source>
        <dbReference type="ARBA" id="ARBA00023001"/>
    </source>
</evidence>
<name>A0A2J6T4T8_9HELO</name>
<evidence type="ECO:0000256" key="12">
    <source>
        <dbReference type="ARBA" id="ARBA00023277"/>
    </source>
</evidence>
<evidence type="ECO:0000256" key="15">
    <source>
        <dbReference type="ARBA" id="ARBA00045077"/>
    </source>
</evidence>
<evidence type="ECO:0000256" key="3">
    <source>
        <dbReference type="ARBA" id="ARBA00022525"/>
    </source>
</evidence>
<keyword evidence="5 18" id="KW-0732">Signal</keyword>
<dbReference type="PANTHER" id="PTHR33353:SF17">
    <property type="entry name" value="ENDO-BETA-1,4-GLUCANASE D"/>
    <property type="match status" value="1"/>
</dbReference>
<dbReference type="GO" id="GO:0030245">
    <property type="term" value="P:cellulose catabolic process"/>
    <property type="evidence" value="ECO:0007669"/>
    <property type="project" value="UniProtKB-UniRule"/>
</dbReference>
<dbReference type="InterPro" id="IPR005103">
    <property type="entry name" value="AA9_LPMO"/>
</dbReference>
<keyword evidence="3 16" id="KW-0964">Secreted</keyword>
<dbReference type="InParanoid" id="A0A2J6T4T8"/>
<dbReference type="InterPro" id="IPR035971">
    <property type="entry name" value="CBD_sf"/>
</dbReference>
<dbReference type="GO" id="GO:0005576">
    <property type="term" value="C:extracellular region"/>
    <property type="evidence" value="ECO:0007669"/>
    <property type="project" value="UniProtKB-SubCell"/>
</dbReference>
<keyword evidence="21" id="KW-1185">Reference proteome</keyword>
<dbReference type="OrthoDB" id="5558646at2759"/>
<dbReference type="Pfam" id="PF03443">
    <property type="entry name" value="AA9"/>
    <property type="match status" value="1"/>
</dbReference>
<reference evidence="20 21" key="1">
    <citation type="submission" date="2016-04" db="EMBL/GenBank/DDBJ databases">
        <title>A degradative enzymes factory behind the ericoid mycorrhizal symbiosis.</title>
        <authorList>
            <consortium name="DOE Joint Genome Institute"/>
            <person name="Martino E."/>
            <person name="Morin E."/>
            <person name="Grelet G."/>
            <person name="Kuo A."/>
            <person name="Kohler A."/>
            <person name="Daghino S."/>
            <person name="Barry K."/>
            <person name="Choi C."/>
            <person name="Cichocki N."/>
            <person name="Clum A."/>
            <person name="Copeland A."/>
            <person name="Hainaut M."/>
            <person name="Haridas S."/>
            <person name="Labutti K."/>
            <person name="Lindquist E."/>
            <person name="Lipzen A."/>
            <person name="Khouja H.-R."/>
            <person name="Murat C."/>
            <person name="Ohm R."/>
            <person name="Olson A."/>
            <person name="Spatafora J."/>
            <person name="Veneault-Fourrey C."/>
            <person name="Henrissat B."/>
            <person name="Grigoriev I."/>
            <person name="Martin F."/>
            <person name="Perotto S."/>
        </authorList>
    </citation>
    <scope>NUCLEOTIDE SEQUENCE [LARGE SCALE GENOMIC DNA]</scope>
    <source>
        <strain evidence="20 21">E</strain>
    </source>
</reference>
<dbReference type="Gene3D" id="2.70.50.70">
    <property type="match status" value="1"/>
</dbReference>
<evidence type="ECO:0000256" key="18">
    <source>
        <dbReference type="SAM" id="SignalP"/>
    </source>
</evidence>
<dbReference type="CDD" id="cd21175">
    <property type="entry name" value="LPMO_AA9"/>
    <property type="match status" value="1"/>
</dbReference>
<keyword evidence="10 16" id="KW-1015">Disulfide bond</keyword>
<evidence type="ECO:0000256" key="14">
    <source>
        <dbReference type="ARBA" id="ARBA00044502"/>
    </source>
</evidence>
<keyword evidence="12 16" id="KW-0119">Carbohydrate metabolism</keyword>
<evidence type="ECO:0000256" key="16">
    <source>
        <dbReference type="RuleBase" id="RU368122"/>
    </source>
</evidence>
<protein>
    <recommendedName>
        <fullName evidence="16">AA9 family lytic polysaccharide monooxygenase</fullName>
        <ecNumber evidence="16">1.14.99.56</ecNumber>
    </recommendedName>
    <alternativeName>
        <fullName evidence="16">Endo-beta-1,4-glucanase</fullName>
    </alternativeName>
    <alternativeName>
        <fullName evidence="16">Glycosyl hydrolase 61 family protein</fullName>
    </alternativeName>
</protein>
<dbReference type="SUPFAM" id="SSF57180">
    <property type="entry name" value="Cellulose-binding domain"/>
    <property type="match status" value="1"/>
</dbReference>
<dbReference type="EC" id="1.14.99.56" evidence="16"/>
<evidence type="ECO:0000313" key="20">
    <source>
        <dbReference type="EMBL" id="PMD57953.1"/>
    </source>
</evidence>
<dbReference type="InterPro" id="IPR049892">
    <property type="entry name" value="AA9"/>
</dbReference>
<evidence type="ECO:0000256" key="5">
    <source>
        <dbReference type="ARBA" id="ARBA00022729"/>
    </source>
</evidence>
<keyword evidence="11" id="KW-0325">Glycoprotein</keyword>
<proteinExistence type="inferred from homology"/>
<feature type="region of interest" description="Disordered" evidence="17">
    <location>
        <begin position="243"/>
        <end position="270"/>
    </location>
</feature>
<dbReference type="PANTHER" id="PTHR33353">
    <property type="entry name" value="PUTATIVE (AFU_ORTHOLOGUE AFUA_1G12560)-RELATED"/>
    <property type="match status" value="1"/>
</dbReference>
<sequence length="343" mass="34614">MKLFSAILASSALVAITSAHTTIWNIYVNDVNQGVGNTAGGYIRFPPNNSPVKDLTSKDLTCNVANTPNTKTVTAAAGDKITVEWHHNDNTASDDIIASSHKGPVLVYIAPTASNGAGDVWVKLAESGFNAGTWAVDTLIANKGKHDFTLPSVLAPGNYLVRSEIIALHEADAAFTANPARGAQLYMECIQLQVTGSGSTTLPAGVAIPGAYKETDPGIVFNLYGTFTSYTIPGPAVWNAAAGGSTGTSPPPSNSTNAPAASSPAAPVPTGVPGGASTTSVYACSSTMSTVVGAAPSGAAVAGVSAAVAKYSQCGGKGFTGGTSCVAGTTCKVINDYYSQCLS</sequence>
<dbReference type="Proteomes" id="UP000235371">
    <property type="component" value="Unassembled WGS sequence"/>
</dbReference>
<dbReference type="PROSITE" id="PS51164">
    <property type="entry name" value="CBM1_2"/>
    <property type="match status" value="1"/>
</dbReference>
<dbReference type="GO" id="GO:0030248">
    <property type="term" value="F:cellulose binding"/>
    <property type="evidence" value="ECO:0007669"/>
    <property type="project" value="UniProtKB-UniRule"/>
</dbReference>
<dbReference type="GO" id="GO:0004497">
    <property type="term" value="F:monooxygenase activity"/>
    <property type="evidence" value="ECO:0007669"/>
    <property type="project" value="UniProtKB-KW"/>
</dbReference>
<comment type="domain">
    <text evidence="16">Has a modular structure: an endo-beta-1,4-glucanase catalytic module at the N-terminus, a linker rich in serines and threonines, and a C-terminal carbohydrate-binding module (CBM).</text>
</comment>
<dbReference type="EMBL" id="KZ613838">
    <property type="protein sequence ID" value="PMD57953.1"/>
    <property type="molecule type" value="Genomic_DNA"/>
</dbReference>
<feature type="domain" description="CBM1" evidence="19">
    <location>
        <begin position="306"/>
        <end position="342"/>
    </location>
</feature>
<evidence type="ECO:0000256" key="4">
    <source>
        <dbReference type="ARBA" id="ARBA00022723"/>
    </source>
</evidence>
<keyword evidence="6 16" id="KW-0136">Cellulose degradation</keyword>
<comment type="similarity">
    <text evidence="14">Belongs to the polysaccharide monooxygenase AA9 family.</text>
</comment>
<feature type="chain" id="PRO_5014443373" description="AA9 family lytic polysaccharide monooxygenase" evidence="18">
    <location>
        <begin position="20"/>
        <end position="343"/>
    </location>
</feature>
<comment type="cofactor">
    <cofactor evidence="1">
        <name>Cu(2+)</name>
        <dbReference type="ChEBI" id="CHEBI:29036"/>
    </cofactor>
</comment>
<dbReference type="GO" id="GO:0046872">
    <property type="term" value="F:metal ion binding"/>
    <property type="evidence" value="ECO:0007669"/>
    <property type="project" value="UniProtKB-KW"/>
</dbReference>
<evidence type="ECO:0000256" key="2">
    <source>
        <dbReference type="ARBA" id="ARBA00004613"/>
    </source>
</evidence>
<evidence type="ECO:0000256" key="7">
    <source>
        <dbReference type="ARBA" id="ARBA00023002"/>
    </source>
</evidence>
<keyword evidence="9" id="KW-0503">Monooxygenase</keyword>
<dbReference type="STRING" id="1095630.A0A2J6T4T8"/>
<dbReference type="GeneID" id="36588645"/>
<dbReference type="PROSITE" id="PS00562">
    <property type="entry name" value="CBM1_1"/>
    <property type="match status" value="1"/>
</dbReference>
<feature type="signal peptide" evidence="18">
    <location>
        <begin position="1"/>
        <end position="19"/>
    </location>
</feature>
<dbReference type="Pfam" id="PF00734">
    <property type="entry name" value="CBM_1"/>
    <property type="match status" value="1"/>
</dbReference>
<evidence type="ECO:0000256" key="9">
    <source>
        <dbReference type="ARBA" id="ARBA00023033"/>
    </source>
</evidence>
<evidence type="ECO:0000256" key="8">
    <source>
        <dbReference type="ARBA" id="ARBA00023008"/>
    </source>
</evidence>
<keyword evidence="13 16" id="KW-0624">Polysaccharide degradation</keyword>
<evidence type="ECO:0000256" key="11">
    <source>
        <dbReference type="ARBA" id="ARBA00023180"/>
    </source>
</evidence>
<evidence type="ECO:0000256" key="10">
    <source>
        <dbReference type="ARBA" id="ARBA00023157"/>
    </source>
</evidence>
<dbReference type="RefSeq" id="XP_024734857.1">
    <property type="nucleotide sequence ID" value="XM_024880568.1"/>
</dbReference>
<organism evidence="20 21">
    <name type="scientific">Hyaloscypha bicolor E</name>
    <dbReference type="NCBI Taxonomy" id="1095630"/>
    <lineage>
        <taxon>Eukaryota</taxon>
        <taxon>Fungi</taxon>
        <taxon>Dikarya</taxon>
        <taxon>Ascomycota</taxon>
        <taxon>Pezizomycotina</taxon>
        <taxon>Leotiomycetes</taxon>
        <taxon>Helotiales</taxon>
        <taxon>Hyaloscyphaceae</taxon>
        <taxon>Hyaloscypha</taxon>
        <taxon>Hyaloscypha bicolor</taxon>
    </lineage>
</organism>
<dbReference type="GO" id="GO:0008810">
    <property type="term" value="F:cellulase activity"/>
    <property type="evidence" value="ECO:0007669"/>
    <property type="project" value="UniProtKB-UniRule"/>
</dbReference>
<dbReference type="SMART" id="SM00236">
    <property type="entry name" value="fCBD"/>
    <property type="match status" value="1"/>
</dbReference>
<accession>A0A2J6T4T8</accession>
<evidence type="ECO:0000256" key="17">
    <source>
        <dbReference type="SAM" id="MobiDB-lite"/>
    </source>
</evidence>
<evidence type="ECO:0000259" key="19">
    <source>
        <dbReference type="PROSITE" id="PS51164"/>
    </source>
</evidence>
<keyword evidence="4" id="KW-0479">Metal-binding</keyword>
<comment type="subcellular location">
    <subcellularLocation>
        <location evidence="2 16">Secreted</location>
    </subcellularLocation>
</comment>
<keyword evidence="8" id="KW-0186">Copper</keyword>
<keyword evidence="7" id="KW-0560">Oxidoreductase</keyword>
<comment type="catalytic activity">
    <reaction evidence="15 16">
        <text>[(1-&gt;4)-beta-D-glucosyl]n+m + reduced acceptor + O2 = 4-dehydro-beta-D-glucosyl-[(1-&gt;4)-beta-D-glucosyl]n-1 + [(1-&gt;4)-beta-D-glucosyl]m + acceptor + H2O.</text>
        <dbReference type="EC" id="1.14.99.56"/>
    </reaction>
</comment>
<gene>
    <name evidence="20" type="ORF">K444DRAFT_614647</name>
</gene>
<evidence type="ECO:0000313" key="21">
    <source>
        <dbReference type="Proteomes" id="UP000235371"/>
    </source>
</evidence>
<feature type="compositionally biased region" description="Low complexity" evidence="17">
    <location>
        <begin position="254"/>
        <end position="270"/>
    </location>
</feature>
<evidence type="ECO:0000256" key="1">
    <source>
        <dbReference type="ARBA" id="ARBA00001973"/>
    </source>
</evidence>
<dbReference type="AlphaFoldDB" id="A0A2J6T4T8"/>
<comment type="function">
    <text evidence="16">Lytic polysaccharide monooxygenase (LMPO) that depolymerizes crystalline and amorphous polysaccharides via the oxidation of scissile alpha- or beta-(1-4)-glycosidic bonds, yielding C1 and/or C4 oxidation products. Catalysis by LPMOs requires the reduction of the active-site copper from Cu(II) to Cu(I) by a reducing agent and H(2)O(2) or O(2) as a cosubstrate.</text>
</comment>